<dbReference type="EMBL" id="KV441552">
    <property type="protein sequence ID" value="OAG05571.1"/>
    <property type="molecule type" value="Genomic_DNA"/>
</dbReference>
<dbReference type="GeneID" id="28759977"/>
<sequence length="135" mass="13500">MHFTTLLIAGLTSSFAAALPQQIVSGSEVTGTTCLDPSIKFDTHSTNVAILSICGGIAGAITKCGGAPTSTTGISGTSKFTLDATQAGATINISKGRWERCVKAAQLTCPGGSFASTCLGGAAPRGDVKFSLTEA</sequence>
<feature type="signal peptide" evidence="1">
    <location>
        <begin position="1"/>
        <end position="18"/>
    </location>
</feature>
<evidence type="ECO:0000313" key="3">
    <source>
        <dbReference type="Proteomes" id="UP000077069"/>
    </source>
</evidence>
<keyword evidence="1" id="KW-0732">Signal</keyword>
<dbReference type="AlphaFoldDB" id="A0A177CED3"/>
<protein>
    <submittedName>
        <fullName evidence="2">Uncharacterized protein</fullName>
    </submittedName>
</protein>
<feature type="chain" id="PRO_5008058097" evidence="1">
    <location>
        <begin position="19"/>
        <end position="135"/>
    </location>
</feature>
<organism evidence="2 3">
    <name type="scientific">Paraphaeosphaeria sporulosa</name>
    <dbReference type="NCBI Taxonomy" id="1460663"/>
    <lineage>
        <taxon>Eukaryota</taxon>
        <taxon>Fungi</taxon>
        <taxon>Dikarya</taxon>
        <taxon>Ascomycota</taxon>
        <taxon>Pezizomycotina</taxon>
        <taxon>Dothideomycetes</taxon>
        <taxon>Pleosporomycetidae</taxon>
        <taxon>Pleosporales</taxon>
        <taxon>Massarineae</taxon>
        <taxon>Didymosphaeriaceae</taxon>
        <taxon>Paraphaeosphaeria</taxon>
    </lineage>
</organism>
<keyword evidence="3" id="KW-1185">Reference proteome</keyword>
<accession>A0A177CED3</accession>
<dbReference type="STRING" id="1460663.A0A177CED3"/>
<dbReference type="RefSeq" id="XP_018035936.1">
    <property type="nucleotide sequence ID" value="XM_018176491.1"/>
</dbReference>
<dbReference type="OrthoDB" id="2097653at2759"/>
<name>A0A177CED3_9PLEO</name>
<evidence type="ECO:0000313" key="2">
    <source>
        <dbReference type="EMBL" id="OAG05571.1"/>
    </source>
</evidence>
<gene>
    <name evidence="2" type="ORF">CC84DRAFT_1145060</name>
</gene>
<dbReference type="Proteomes" id="UP000077069">
    <property type="component" value="Unassembled WGS sequence"/>
</dbReference>
<proteinExistence type="predicted"/>
<evidence type="ECO:0000256" key="1">
    <source>
        <dbReference type="SAM" id="SignalP"/>
    </source>
</evidence>
<dbReference type="InParanoid" id="A0A177CED3"/>
<reference evidence="2 3" key="1">
    <citation type="submission" date="2016-05" db="EMBL/GenBank/DDBJ databases">
        <title>Comparative analysis of secretome profiles of manganese(II)-oxidizing ascomycete fungi.</title>
        <authorList>
            <consortium name="DOE Joint Genome Institute"/>
            <person name="Zeiner C.A."/>
            <person name="Purvine S.O."/>
            <person name="Zink E.M."/>
            <person name="Wu S."/>
            <person name="Pasa-Tolic L."/>
            <person name="Chaput D.L."/>
            <person name="Haridas S."/>
            <person name="Grigoriev I.V."/>
            <person name="Santelli C.M."/>
            <person name="Hansel C.M."/>
        </authorList>
    </citation>
    <scope>NUCLEOTIDE SEQUENCE [LARGE SCALE GENOMIC DNA]</scope>
    <source>
        <strain evidence="2 3">AP3s5-JAC2a</strain>
    </source>
</reference>